<dbReference type="InterPro" id="IPR003710">
    <property type="entry name" value="ApbA"/>
</dbReference>
<keyword evidence="15" id="KW-1185">Reference proteome</keyword>
<dbReference type="GO" id="GO:0005737">
    <property type="term" value="C:cytoplasm"/>
    <property type="evidence" value="ECO:0007669"/>
    <property type="project" value="TreeGrafter"/>
</dbReference>
<evidence type="ECO:0000313" key="15">
    <source>
        <dbReference type="Proteomes" id="UP000261011"/>
    </source>
</evidence>
<evidence type="ECO:0000256" key="3">
    <source>
        <dbReference type="ARBA" id="ARBA00007870"/>
    </source>
</evidence>
<name>A0A3E2TJV1_9FIRM</name>
<accession>A0A3E2TJV1</accession>
<dbReference type="GO" id="GO:0050661">
    <property type="term" value="F:NADP binding"/>
    <property type="evidence" value="ECO:0007669"/>
    <property type="project" value="TreeGrafter"/>
</dbReference>
<dbReference type="Gene3D" id="3.40.50.720">
    <property type="entry name" value="NAD(P)-binding Rossmann-like Domain"/>
    <property type="match status" value="1"/>
</dbReference>
<keyword evidence="7 11" id="KW-0521">NADP</keyword>
<feature type="domain" description="Ketopantoate reductase C-terminal" evidence="13">
    <location>
        <begin position="176"/>
        <end position="301"/>
    </location>
</feature>
<evidence type="ECO:0000256" key="5">
    <source>
        <dbReference type="ARBA" id="ARBA00019465"/>
    </source>
</evidence>
<evidence type="ECO:0000256" key="10">
    <source>
        <dbReference type="ARBA" id="ARBA00048793"/>
    </source>
</evidence>
<comment type="catalytic activity">
    <reaction evidence="10 11">
        <text>(R)-pantoate + NADP(+) = 2-dehydropantoate + NADPH + H(+)</text>
        <dbReference type="Rhea" id="RHEA:16233"/>
        <dbReference type="ChEBI" id="CHEBI:11561"/>
        <dbReference type="ChEBI" id="CHEBI:15378"/>
        <dbReference type="ChEBI" id="CHEBI:15980"/>
        <dbReference type="ChEBI" id="CHEBI:57783"/>
        <dbReference type="ChEBI" id="CHEBI:58349"/>
        <dbReference type="EC" id="1.1.1.169"/>
    </reaction>
</comment>
<evidence type="ECO:0000256" key="9">
    <source>
        <dbReference type="ARBA" id="ARBA00032024"/>
    </source>
</evidence>
<dbReference type="PANTHER" id="PTHR43765">
    <property type="entry name" value="2-DEHYDROPANTOATE 2-REDUCTASE-RELATED"/>
    <property type="match status" value="1"/>
</dbReference>
<dbReference type="SUPFAM" id="SSF48179">
    <property type="entry name" value="6-phosphogluconate dehydrogenase C-terminal domain-like"/>
    <property type="match status" value="1"/>
</dbReference>
<dbReference type="Gene3D" id="1.10.1040.10">
    <property type="entry name" value="N-(1-d-carboxylethyl)-l-norvaline Dehydrogenase, domain 2"/>
    <property type="match status" value="1"/>
</dbReference>
<dbReference type="InterPro" id="IPR050838">
    <property type="entry name" value="Ketopantoate_reductase"/>
</dbReference>
<comment type="function">
    <text evidence="1 11">Catalyzes the NADPH-dependent reduction of ketopantoate into pantoic acid.</text>
</comment>
<gene>
    <name evidence="14" type="ORF">DXA39_03285</name>
</gene>
<dbReference type="InterPro" id="IPR013752">
    <property type="entry name" value="KPA_reductase"/>
</dbReference>
<dbReference type="GO" id="GO:0015940">
    <property type="term" value="P:pantothenate biosynthetic process"/>
    <property type="evidence" value="ECO:0007669"/>
    <property type="project" value="UniProtKB-UniPathway"/>
</dbReference>
<evidence type="ECO:0000256" key="7">
    <source>
        <dbReference type="ARBA" id="ARBA00022857"/>
    </source>
</evidence>
<comment type="similarity">
    <text evidence="3 11">Belongs to the ketopantoate reductase family.</text>
</comment>
<evidence type="ECO:0000256" key="8">
    <source>
        <dbReference type="ARBA" id="ARBA00023002"/>
    </source>
</evidence>
<evidence type="ECO:0000256" key="6">
    <source>
        <dbReference type="ARBA" id="ARBA00022655"/>
    </source>
</evidence>
<dbReference type="Proteomes" id="UP000261011">
    <property type="component" value="Unassembled WGS sequence"/>
</dbReference>
<comment type="pathway">
    <text evidence="2 11">Cofactor biosynthesis; (R)-pantothenate biosynthesis; (R)-pantoate from 3-methyl-2-oxobutanoate: step 2/2.</text>
</comment>
<dbReference type="OrthoDB" id="9800163at2"/>
<dbReference type="PANTHER" id="PTHR43765:SF2">
    <property type="entry name" value="2-DEHYDROPANTOATE 2-REDUCTASE"/>
    <property type="match status" value="1"/>
</dbReference>
<dbReference type="UniPathway" id="UPA00028">
    <property type="reaction ID" value="UER00004"/>
</dbReference>
<reference evidence="14 15" key="1">
    <citation type="submission" date="2018-08" db="EMBL/GenBank/DDBJ databases">
        <title>A genome reference for cultivated species of the human gut microbiota.</title>
        <authorList>
            <person name="Zou Y."/>
            <person name="Xue W."/>
            <person name="Luo G."/>
        </authorList>
    </citation>
    <scope>NUCLEOTIDE SEQUENCE [LARGE SCALE GENOMIC DNA]</scope>
    <source>
        <strain evidence="14 15">OF01-3</strain>
    </source>
</reference>
<organism evidence="14 15">
    <name type="scientific">Anaerococcus nagyae</name>
    <dbReference type="NCBI Taxonomy" id="1755241"/>
    <lineage>
        <taxon>Bacteria</taxon>
        <taxon>Bacillati</taxon>
        <taxon>Bacillota</taxon>
        <taxon>Tissierellia</taxon>
        <taxon>Tissierellales</taxon>
        <taxon>Peptoniphilaceae</taxon>
        <taxon>Anaerococcus</taxon>
    </lineage>
</organism>
<dbReference type="InterPro" id="IPR008927">
    <property type="entry name" value="6-PGluconate_DH-like_C_sf"/>
</dbReference>
<dbReference type="EC" id="1.1.1.169" evidence="4 11"/>
<dbReference type="RefSeq" id="WP_117520958.1">
    <property type="nucleotide sequence ID" value="NZ_JAGGLS010000002.1"/>
</dbReference>
<dbReference type="InterPro" id="IPR036291">
    <property type="entry name" value="NAD(P)-bd_dom_sf"/>
</dbReference>
<sequence>MLVYIAGSGAMGCTIGYKISKNSDNEVILLDYWQDHIDNINNNGLTVKGEFDDNIKIQAMKPSEASKKADLIVVMTKSMYLKDMMEAISHLIDENTQILCLLNGMGHEEILKNYVNLNQINMGVTIWAAALEEPGSITIRDIGTIDVQNIGGNEEAGKKVADILNEGKLNARYDKNVMYAIWRKVMVNGTMNSMTALLECTVGEFFAIDAHERIIDELVKEFVEVGNADGVNLDKKEMLDYIRETSKAAKDHYPSMYQDLVERNRKTEIDFINGAVVNKGKTHNIATPYNEIITQLVHAKEELNDAK</sequence>
<dbReference type="InterPro" id="IPR013332">
    <property type="entry name" value="KPR_N"/>
</dbReference>
<evidence type="ECO:0000259" key="13">
    <source>
        <dbReference type="Pfam" id="PF08546"/>
    </source>
</evidence>
<dbReference type="Pfam" id="PF02558">
    <property type="entry name" value="ApbA"/>
    <property type="match status" value="1"/>
</dbReference>
<evidence type="ECO:0000256" key="1">
    <source>
        <dbReference type="ARBA" id="ARBA00002919"/>
    </source>
</evidence>
<comment type="caution">
    <text evidence="14">The sequence shown here is derived from an EMBL/GenBank/DDBJ whole genome shotgun (WGS) entry which is preliminary data.</text>
</comment>
<dbReference type="InterPro" id="IPR013328">
    <property type="entry name" value="6PGD_dom2"/>
</dbReference>
<dbReference type="NCBIfam" id="NF005088">
    <property type="entry name" value="PRK06522.1-2"/>
    <property type="match status" value="1"/>
</dbReference>
<dbReference type="NCBIfam" id="TIGR00745">
    <property type="entry name" value="apbA_panE"/>
    <property type="match status" value="1"/>
</dbReference>
<proteinExistence type="inferred from homology"/>
<evidence type="ECO:0000256" key="11">
    <source>
        <dbReference type="RuleBase" id="RU362068"/>
    </source>
</evidence>
<dbReference type="AlphaFoldDB" id="A0A3E2TJV1"/>
<dbReference type="Pfam" id="PF08546">
    <property type="entry name" value="ApbA_C"/>
    <property type="match status" value="1"/>
</dbReference>
<dbReference type="EMBL" id="QVEU01000002">
    <property type="protein sequence ID" value="RGB77255.1"/>
    <property type="molecule type" value="Genomic_DNA"/>
</dbReference>
<evidence type="ECO:0000256" key="4">
    <source>
        <dbReference type="ARBA" id="ARBA00013014"/>
    </source>
</evidence>
<keyword evidence="8 11" id="KW-0560">Oxidoreductase</keyword>
<dbReference type="GO" id="GO:0008677">
    <property type="term" value="F:2-dehydropantoate 2-reductase activity"/>
    <property type="evidence" value="ECO:0007669"/>
    <property type="project" value="UniProtKB-EC"/>
</dbReference>
<evidence type="ECO:0000259" key="12">
    <source>
        <dbReference type="Pfam" id="PF02558"/>
    </source>
</evidence>
<dbReference type="SUPFAM" id="SSF51735">
    <property type="entry name" value="NAD(P)-binding Rossmann-fold domains"/>
    <property type="match status" value="1"/>
</dbReference>
<keyword evidence="6 11" id="KW-0566">Pantothenate biosynthesis</keyword>
<feature type="domain" description="Ketopantoate reductase N-terminal" evidence="12">
    <location>
        <begin position="3"/>
        <end position="150"/>
    </location>
</feature>
<evidence type="ECO:0000256" key="2">
    <source>
        <dbReference type="ARBA" id="ARBA00004994"/>
    </source>
</evidence>
<dbReference type="FunFam" id="1.10.1040.10:FF:000017">
    <property type="entry name" value="2-dehydropantoate 2-reductase"/>
    <property type="match status" value="1"/>
</dbReference>
<protein>
    <recommendedName>
        <fullName evidence="5 11">2-dehydropantoate 2-reductase</fullName>
        <ecNumber evidence="4 11">1.1.1.169</ecNumber>
    </recommendedName>
    <alternativeName>
        <fullName evidence="9 11">Ketopantoate reductase</fullName>
    </alternativeName>
</protein>
<evidence type="ECO:0000313" key="14">
    <source>
        <dbReference type="EMBL" id="RGB77255.1"/>
    </source>
</evidence>